<name>A0ABW0RUW0_9BURK</name>
<accession>A0ABW0RUW0</accession>
<proteinExistence type="predicted"/>
<reference evidence="2" key="1">
    <citation type="journal article" date="2019" name="Int. J. Syst. Evol. Microbiol.">
        <title>The Global Catalogue of Microorganisms (GCM) 10K type strain sequencing project: providing services to taxonomists for standard genome sequencing and annotation.</title>
        <authorList>
            <consortium name="The Broad Institute Genomics Platform"/>
            <consortium name="The Broad Institute Genome Sequencing Center for Infectious Disease"/>
            <person name="Wu L."/>
            <person name="Ma J."/>
        </authorList>
    </citation>
    <scope>NUCLEOTIDE SEQUENCE [LARGE SCALE GENOMIC DNA]</scope>
    <source>
        <strain evidence="2">CGMCC 4.5798</strain>
    </source>
</reference>
<sequence>MRAFAFILSAVGCVLALLFALSGGRSDGEISQIRVRNQTGMPIKQVEVNGIDYGDLPVGAVTGYRDMPSAYGYARVQLIMDGKRMRLQPDDYVGEQPLGRGHFTYVIVKQEGATMSLIDLQALRDP</sequence>
<gene>
    <name evidence="1" type="ORF">ACFPO9_05700</name>
</gene>
<protein>
    <submittedName>
        <fullName evidence="1">Uncharacterized protein</fullName>
    </submittedName>
</protein>
<dbReference type="Proteomes" id="UP001596086">
    <property type="component" value="Unassembled WGS sequence"/>
</dbReference>
<evidence type="ECO:0000313" key="2">
    <source>
        <dbReference type="Proteomes" id="UP001596086"/>
    </source>
</evidence>
<keyword evidence="2" id="KW-1185">Reference proteome</keyword>
<comment type="caution">
    <text evidence="1">The sequence shown here is derived from an EMBL/GenBank/DDBJ whole genome shotgun (WGS) entry which is preliminary data.</text>
</comment>
<dbReference type="EMBL" id="JBHSMZ010000004">
    <property type="protein sequence ID" value="MFC5548004.1"/>
    <property type="molecule type" value="Genomic_DNA"/>
</dbReference>
<evidence type="ECO:0000313" key="1">
    <source>
        <dbReference type="EMBL" id="MFC5548004.1"/>
    </source>
</evidence>
<dbReference type="RefSeq" id="WP_379768311.1">
    <property type="nucleotide sequence ID" value="NZ_JBHSMZ010000004.1"/>
</dbReference>
<organism evidence="1 2">
    <name type="scientific">Massilia aerilata</name>
    <dbReference type="NCBI Taxonomy" id="453817"/>
    <lineage>
        <taxon>Bacteria</taxon>
        <taxon>Pseudomonadati</taxon>
        <taxon>Pseudomonadota</taxon>
        <taxon>Betaproteobacteria</taxon>
        <taxon>Burkholderiales</taxon>
        <taxon>Oxalobacteraceae</taxon>
        <taxon>Telluria group</taxon>
        <taxon>Massilia</taxon>
    </lineage>
</organism>